<proteinExistence type="predicted"/>
<name>A0AAQ4NMQ3_GASAC</name>
<reference evidence="1" key="2">
    <citation type="submission" date="2025-08" db="UniProtKB">
        <authorList>
            <consortium name="Ensembl"/>
        </authorList>
    </citation>
    <scope>IDENTIFICATION</scope>
</reference>
<reference evidence="1 2" key="1">
    <citation type="journal article" date="2021" name="G3 (Bethesda)">
        <title>Improved contiguity of the threespine stickleback genome using long-read sequencing.</title>
        <authorList>
            <person name="Nath S."/>
            <person name="Shaw D.E."/>
            <person name="White M.A."/>
        </authorList>
    </citation>
    <scope>NUCLEOTIDE SEQUENCE [LARGE SCALE GENOMIC DNA]</scope>
    <source>
        <strain evidence="1 2">Lake Benthic</strain>
    </source>
</reference>
<accession>A0AAQ4NMQ3</accession>
<reference evidence="1" key="3">
    <citation type="submission" date="2025-09" db="UniProtKB">
        <authorList>
            <consortium name="Ensembl"/>
        </authorList>
    </citation>
    <scope>IDENTIFICATION</scope>
</reference>
<dbReference type="Ensembl" id="ENSGACT00000043242.1">
    <property type="protein sequence ID" value="ENSGACP00000027677.1"/>
    <property type="gene ID" value="ENSGACG00000033036.1"/>
</dbReference>
<evidence type="ECO:0000313" key="2">
    <source>
        <dbReference type="Proteomes" id="UP000007635"/>
    </source>
</evidence>
<dbReference type="Proteomes" id="UP000007635">
    <property type="component" value="Chromosome XI"/>
</dbReference>
<protein>
    <submittedName>
        <fullName evidence="1">Uncharacterized protein</fullName>
    </submittedName>
</protein>
<dbReference type="AlphaFoldDB" id="A0AAQ4NMQ3"/>
<evidence type="ECO:0000313" key="1">
    <source>
        <dbReference type="Ensembl" id="ENSGACP00000027677.1"/>
    </source>
</evidence>
<keyword evidence="2" id="KW-1185">Reference proteome</keyword>
<organism evidence="1 2">
    <name type="scientific">Gasterosteus aculeatus aculeatus</name>
    <name type="common">three-spined stickleback</name>
    <dbReference type="NCBI Taxonomy" id="481459"/>
    <lineage>
        <taxon>Eukaryota</taxon>
        <taxon>Metazoa</taxon>
        <taxon>Chordata</taxon>
        <taxon>Craniata</taxon>
        <taxon>Vertebrata</taxon>
        <taxon>Euteleostomi</taxon>
        <taxon>Actinopterygii</taxon>
        <taxon>Neopterygii</taxon>
        <taxon>Teleostei</taxon>
        <taxon>Neoteleostei</taxon>
        <taxon>Acanthomorphata</taxon>
        <taxon>Eupercaria</taxon>
        <taxon>Perciformes</taxon>
        <taxon>Cottioidei</taxon>
        <taxon>Gasterosteales</taxon>
        <taxon>Gasterosteidae</taxon>
        <taxon>Gasterosteus</taxon>
    </lineage>
</organism>
<sequence>KRNKDIHTPFYNHVCSFLTETSLPLIASWVPAVRNLLDQQAFASPIHLPSCSLNGFISTTSNQKVIDRTFGLDPGFYWQTLETPEHVCRGRETTQALHTEVSDAVGCEAFILHPVITHYTLQLVLDSGLDVCGLRLLYPTREFLSDRAGAGPVLQRAGATCQPVLALAVRGLRAHSVLSDLTSSSDPLVPGGTDPLEPPLFFSSRPASQVHRELCLWFSGRVSPYNRLPSSKDQTFYTSRAANPSVPLVLPPHNLLVVSPAVPPCCFGQVLAVCERRGFGLGGLQRLRLQSNGAADLRLSEQQARVFCIPRRGQLELLSPCLVLLLRKENAVHHTVCLPAALMREFKTPKLLGRIRSRVDGVRAAEPSLCFHTAPYSSNLYHVFVQCMWAVPDPSSVILSHPKSSSNSDMAILTFCGKDTRRGLSLLHRVLTEEPEGGRSSPAAQLVLPFETEQTKYTQQPTQFNE</sequence>